<protein>
    <submittedName>
        <fullName evidence="16">TonB-dependent receptor</fullName>
    </submittedName>
</protein>
<dbReference type="PANTHER" id="PTHR32552:SF81">
    <property type="entry name" value="TONB-DEPENDENT OUTER MEMBRANE RECEPTOR"/>
    <property type="match status" value="1"/>
</dbReference>
<sequence>MQKKCSIACAVLLAGTSTVGYAQSSSDAGVATSSPQLEEIVVTAQRREEKLQNVPVSVSVASAATLESAGVTNIQALTKVSPSLNINPGQGPVEVFIRGIGNKNDAAGNEGSAAVYVDGVYVARPTPELFAFRGVERVEVLKGPQGTLFGRNSSAGLVNIITRTPTDVPTMEASLGYGNYDTVDTSAYVSGGLAPNVAVGVTGFYSVQNRGWGRNVTLNEKVGFGRRWGGRVKLVADVTDTTKVTLSADYLKAYTNRAFDLPPGRTSGNPPYLPPMVYAATGIYDTDADTPYYFRTKSYSGMARIEQDLSFARLVSISGYRKTTSYNAADGDAGPVPSFQYQLDNRSEQFSEELQLLSRAGSPITWVAGLYYLDSKDGYYPVSFQGSDFGPGLTVNLFGESKVKSYAGFGQATAQIANNLNLTIGARYTVDKSKVFGFTTVGLVGPDPAHPVIGSTEIVRNPDVVGSKTFKKLTWRGALDYKLADDAMIYASVSRGYKAGVFETLPANAVPINPETVDAYEIGFKSEMLDRRVRINGSLFWSDIKNPQVSFIRQTFVALANAGSARSRGAELELELAATKDLRLRFSGTYLDAKYRSFTGAPFNAPNTDLITGPSGLPTVPGCVDPATVNTNPANGGNVDFCQGDASGHRLPRAPKFAFSTGFDYRIPLGADAIELSSNVSYNDGFFWEPQNTTRQKSYFLVDAQIAYAIDDGKVRIRGWGRNLTRTKYYANLYEQAGATGAVGQAGAPRTYGVAVDFKF</sequence>
<name>A0A918PNT4_9SPHN</name>
<comment type="similarity">
    <text evidence="11 12">Belongs to the TonB-dependent receptor family.</text>
</comment>
<evidence type="ECO:0000313" key="17">
    <source>
        <dbReference type="Proteomes" id="UP000648075"/>
    </source>
</evidence>
<feature type="chain" id="PRO_5037724219" evidence="13">
    <location>
        <begin position="23"/>
        <end position="760"/>
    </location>
</feature>
<feature type="signal peptide" evidence="13">
    <location>
        <begin position="1"/>
        <end position="22"/>
    </location>
</feature>
<evidence type="ECO:0000256" key="9">
    <source>
        <dbReference type="ARBA" id="ARBA00023136"/>
    </source>
</evidence>
<dbReference type="Gene3D" id="2.40.170.20">
    <property type="entry name" value="TonB-dependent receptor, beta-barrel domain"/>
    <property type="match status" value="1"/>
</dbReference>
<evidence type="ECO:0000256" key="11">
    <source>
        <dbReference type="PROSITE-ProRule" id="PRU01360"/>
    </source>
</evidence>
<evidence type="ECO:0000256" key="2">
    <source>
        <dbReference type="ARBA" id="ARBA00022448"/>
    </source>
</evidence>
<dbReference type="PROSITE" id="PS52016">
    <property type="entry name" value="TONB_DEPENDENT_REC_3"/>
    <property type="match status" value="1"/>
</dbReference>
<evidence type="ECO:0000256" key="6">
    <source>
        <dbReference type="ARBA" id="ARBA00023004"/>
    </source>
</evidence>
<evidence type="ECO:0000256" key="3">
    <source>
        <dbReference type="ARBA" id="ARBA00022452"/>
    </source>
</evidence>
<keyword evidence="6" id="KW-0408">Iron</keyword>
<dbReference type="EMBL" id="BMZA01000038">
    <property type="protein sequence ID" value="GGZ17573.1"/>
    <property type="molecule type" value="Genomic_DNA"/>
</dbReference>
<evidence type="ECO:0000259" key="15">
    <source>
        <dbReference type="Pfam" id="PF07715"/>
    </source>
</evidence>
<keyword evidence="2 11" id="KW-0813">Transport</keyword>
<dbReference type="Pfam" id="PF07715">
    <property type="entry name" value="Plug"/>
    <property type="match status" value="1"/>
</dbReference>
<keyword evidence="3 11" id="KW-1134">Transmembrane beta strand</keyword>
<reference evidence="16" key="1">
    <citation type="journal article" date="2014" name="Int. J. Syst. Evol. Microbiol.">
        <title>Complete genome sequence of Corynebacterium casei LMG S-19264T (=DSM 44701T), isolated from a smear-ripened cheese.</title>
        <authorList>
            <consortium name="US DOE Joint Genome Institute (JGI-PGF)"/>
            <person name="Walter F."/>
            <person name="Albersmeier A."/>
            <person name="Kalinowski J."/>
            <person name="Ruckert C."/>
        </authorList>
    </citation>
    <scope>NUCLEOTIDE SEQUENCE</scope>
    <source>
        <strain evidence="16">KCTC 32255</strain>
    </source>
</reference>
<feature type="domain" description="TonB-dependent receptor plug" evidence="15">
    <location>
        <begin position="51"/>
        <end position="156"/>
    </location>
</feature>
<keyword evidence="5 11" id="KW-0812">Transmembrane</keyword>
<comment type="caution">
    <text evidence="16">The sequence shown here is derived from an EMBL/GenBank/DDBJ whole genome shotgun (WGS) entry which is preliminary data.</text>
</comment>
<evidence type="ECO:0000256" key="12">
    <source>
        <dbReference type="RuleBase" id="RU003357"/>
    </source>
</evidence>
<evidence type="ECO:0000256" key="5">
    <source>
        <dbReference type="ARBA" id="ARBA00022692"/>
    </source>
</evidence>
<keyword evidence="9 11" id="KW-0472">Membrane</keyword>
<keyword evidence="8 12" id="KW-0798">TonB box</keyword>
<comment type="subcellular location">
    <subcellularLocation>
        <location evidence="1 11">Cell outer membrane</location>
        <topology evidence="1 11">Multi-pass membrane protein</topology>
    </subcellularLocation>
</comment>
<dbReference type="SUPFAM" id="SSF56935">
    <property type="entry name" value="Porins"/>
    <property type="match status" value="1"/>
</dbReference>
<keyword evidence="16" id="KW-0675">Receptor</keyword>
<evidence type="ECO:0000256" key="13">
    <source>
        <dbReference type="SAM" id="SignalP"/>
    </source>
</evidence>
<accession>A0A918PNT4</accession>
<dbReference type="InterPro" id="IPR012910">
    <property type="entry name" value="Plug_dom"/>
</dbReference>
<evidence type="ECO:0000256" key="1">
    <source>
        <dbReference type="ARBA" id="ARBA00004571"/>
    </source>
</evidence>
<keyword evidence="17" id="KW-1185">Reference proteome</keyword>
<evidence type="ECO:0000256" key="10">
    <source>
        <dbReference type="ARBA" id="ARBA00023237"/>
    </source>
</evidence>
<dbReference type="AlphaFoldDB" id="A0A918PNT4"/>
<gene>
    <name evidence="16" type="primary">fyuA</name>
    <name evidence="16" type="ORF">GCM10011614_35110</name>
</gene>
<keyword evidence="10 11" id="KW-0998">Cell outer membrane</keyword>
<dbReference type="InterPro" id="IPR036942">
    <property type="entry name" value="Beta-barrel_TonB_sf"/>
</dbReference>
<dbReference type="InterPro" id="IPR000531">
    <property type="entry name" value="Beta-barrel_TonB"/>
</dbReference>
<dbReference type="InterPro" id="IPR039426">
    <property type="entry name" value="TonB-dep_rcpt-like"/>
</dbReference>
<organism evidence="16 17">
    <name type="scientific">Novosphingobium colocasiae</name>
    <dbReference type="NCBI Taxonomy" id="1256513"/>
    <lineage>
        <taxon>Bacteria</taxon>
        <taxon>Pseudomonadati</taxon>
        <taxon>Pseudomonadota</taxon>
        <taxon>Alphaproteobacteria</taxon>
        <taxon>Sphingomonadales</taxon>
        <taxon>Sphingomonadaceae</taxon>
        <taxon>Novosphingobium</taxon>
    </lineage>
</organism>
<evidence type="ECO:0000256" key="7">
    <source>
        <dbReference type="ARBA" id="ARBA00023065"/>
    </source>
</evidence>
<evidence type="ECO:0000259" key="14">
    <source>
        <dbReference type="Pfam" id="PF00593"/>
    </source>
</evidence>
<feature type="domain" description="TonB-dependent receptor-like beta-barrel" evidence="14">
    <location>
        <begin position="238"/>
        <end position="724"/>
    </location>
</feature>
<keyword evidence="7" id="KW-0406">Ion transport</keyword>
<keyword evidence="13" id="KW-0732">Signal</keyword>
<keyword evidence="4" id="KW-0410">Iron transport</keyword>
<dbReference type="Proteomes" id="UP000648075">
    <property type="component" value="Unassembled WGS sequence"/>
</dbReference>
<dbReference type="PANTHER" id="PTHR32552">
    <property type="entry name" value="FERRICHROME IRON RECEPTOR-RELATED"/>
    <property type="match status" value="1"/>
</dbReference>
<proteinExistence type="inferred from homology"/>
<evidence type="ECO:0000313" key="16">
    <source>
        <dbReference type="EMBL" id="GGZ17573.1"/>
    </source>
</evidence>
<dbReference type="GO" id="GO:0006826">
    <property type="term" value="P:iron ion transport"/>
    <property type="evidence" value="ECO:0007669"/>
    <property type="project" value="UniProtKB-KW"/>
</dbReference>
<dbReference type="CDD" id="cd01347">
    <property type="entry name" value="ligand_gated_channel"/>
    <property type="match status" value="1"/>
</dbReference>
<evidence type="ECO:0000256" key="8">
    <source>
        <dbReference type="ARBA" id="ARBA00023077"/>
    </source>
</evidence>
<dbReference type="Pfam" id="PF00593">
    <property type="entry name" value="TonB_dep_Rec_b-barrel"/>
    <property type="match status" value="1"/>
</dbReference>
<dbReference type="GO" id="GO:0009279">
    <property type="term" value="C:cell outer membrane"/>
    <property type="evidence" value="ECO:0007669"/>
    <property type="project" value="UniProtKB-SubCell"/>
</dbReference>
<evidence type="ECO:0000256" key="4">
    <source>
        <dbReference type="ARBA" id="ARBA00022496"/>
    </source>
</evidence>
<reference evidence="16" key="2">
    <citation type="submission" date="2020-09" db="EMBL/GenBank/DDBJ databases">
        <authorList>
            <person name="Sun Q."/>
            <person name="Kim S."/>
        </authorList>
    </citation>
    <scope>NUCLEOTIDE SEQUENCE</scope>
    <source>
        <strain evidence="16">KCTC 32255</strain>
    </source>
</reference>